<name>A0A8A2VAE6_9EURY</name>
<dbReference type="InterPro" id="IPR036390">
    <property type="entry name" value="WH_DNA-bd_sf"/>
</dbReference>
<keyword evidence="2" id="KW-0238">DNA-binding</keyword>
<reference evidence="6 7" key="1">
    <citation type="submission" date="2021-03" db="EMBL/GenBank/DDBJ databases">
        <title>Haloterrigena longa sp. nov. and Haloterrigena limicola sp. nov., extremely halophilic archaea isolated from a salt lake.</title>
        <authorList>
            <person name="Henglin C."/>
        </authorList>
    </citation>
    <scope>NUCLEOTIDE SEQUENCE [LARGE SCALE GENOMIC DNA]</scope>
    <source>
        <strain evidence="6 7">KZCA68</strain>
    </source>
</reference>
<dbReference type="Gene3D" id="3.30.450.40">
    <property type="match status" value="1"/>
</dbReference>
<dbReference type="EMBL" id="CP071462">
    <property type="protein sequence ID" value="QSW97690.1"/>
    <property type="molecule type" value="Genomic_DNA"/>
</dbReference>
<sequence length="268" mass="29192">MSSDDDSRRIRSADRVFDILEHLRATGGSTVSATAEAVGLSPGTAHTYLSTLESRGVVRKDDGAYRLGLELLPYGDHVRIQNELYRAAKAEIHRLAHDTDACAHLMTEHDGRLLVLQEAFGENAIGTDFHPQKRDSPQSLLHCTAAGKAILAHLPDYRVAQIIEDHGLVSYTSSTITDESELVAELEAVRERGFALNDQEHMQGLRGVGTPIRYDGGRVLGAISLSGSASNWSGARFREALSEKVMRAANAIEVNLHSNRSDADRPSV</sequence>
<dbReference type="Proteomes" id="UP000663203">
    <property type="component" value="Chromosome"/>
</dbReference>
<evidence type="ECO:0000256" key="3">
    <source>
        <dbReference type="ARBA" id="ARBA00023163"/>
    </source>
</evidence>
<dbReference type="InterPro" id="IPR014757">
    <property type="entry name" value="Tscrpt_reg_IclR_C"/>
</dbReference>
<dbReference type="SMART" id="SM00346">
    <property type="entry name" value="HTH_ICLR"/>
    <property type="match status" value="1"/>
</dbReference>
<proteinExistence type="predicted"/>
<dbReference type="InterPro" id="IPR005471">
    <property type="entry name" value="Tscrpt_reg_IclR_N"/>
</dbReference>
<dbReference type="AlphaFoldDB" id="A0A8A2VAE6"/>
<dbReference type="GO" id="GO:0003700">
    <property type="term" value="F:DNA-binding transcription factor activity"/>
    <property type="evidence" value="ECO:0007669"/>
    <property type="project" value="TreeGrafter"/>
</dbReference>
<dbReference type="PANTHER" id="PTHR30136">
    <property type="entry name" value="HELIX-TURN-HELIX TRANSCRIPTIONAL REGULATOR, ICLR FAMILY"/>
    <property type="match status" value="1"/>
</dbReference>
<keyword evidence="1" id="KW-0805">Transcription regulation</keyword>
<dbReference type="SUPFAM" id="SSF46785">
    <property type="entry name" value="Winged helix' DNA-binding domain"/>
    <property type="match status" value="1"/>
</dbReference>
<dbReference type="InterPro" id="IPR036388">
    <property type="entry name" value="WH-like_DNA-bd_sf"/>
</dbReference>
<dbReference type="GO" id="GO:0003677">
    <property type="term" value="F:DNA binding"/>
    <property type="evidence" value="ECO:0007669"/>
    <property type="project" value="UniProtKB-KW"/>
</dbReference>
<accession>A0A8A2VAE6</accession>
<dbReference type="RefSeq" id="WP_207287252.1">
    <property type="nucleotide sequence ID" value="NZ_CP071462.1"/>
</dbReference>
<dbReference type="Pfam" id="PF09339">
    <property type="entry name" value="HTH_IclR"/>
    <property type="match status" value="1"/>
</dbReference>
<dbReference type="InterPro" id="IPR050707">
    <property type="entry name" value="HTH_MetabolicPath_Reg"/>
</dbReference>
<feature type="domain" description="HTH iclR-type" evidence="4">
    <location>
        <begin position="10"/>
        <end position="69"/>
    </location>
</feature>
<dbReference type="KEGG" id="hakz:J0X25_09680"/>
<dbReference type="GO" id="GO:0045892">
    <property type="term" value="P:negative regulation of DNA-templated transcription"/>
    <property type="evidence" value="ECO:0007669"/>
    <property type="project" value="TreeGrafter"/>
</dbReference>
<dbReference type="GeneID" id="63187575"/>
<dbReference type="PANTHER" id="PTHR30136:SF35">
    <property type="entry name" value="HTH-TYPE TRANSCRIPTIONAL REGULATOR RV1719"/>
    <property type="match status" value="1"/>
</dbReference>
<keyword evidence="7" id="KW-1185">Reference proteome</keyword>
<keyword evidence="3" id="KW-0804">Transcription</keyword>
<evidence type="ECO:0000256" key="1">
    <source>
        <dbReference type="ARBA" id="ARBA00023015"/>
    </source>
</evidence>
<evidence type="ECO:0000259" key="4">
    <source>
        <dbReference type="PROSITE" id="PS51077"/>
    </source>
</evidence>
<dbReference type="PROSITE" id="PS51077">
    <property type="entry name" value="HTH_ICLR"/>
    <property type="match status" value="1"/>
</dbReference>
<evidence type="ECO:0000259" key="5">
    <source>
        <dbReference type="PROSITE" id="PS51078"/>
    </source>
</evidence>
<gene>
    <name evidence="6" type="ORF">J0X25_09680</name>
</gene>
<dbReference type="Gene3D" id="1.10.10.10">
    <property type="entry name" value="Winged helix-like DNA-binding domain superfamily/Winged helix DNA-binding domain"/>
    <property type="match status" value="1"/>
</dbReference>
<evidence type="ECO:0000313" key="7">
    <source>
        <dbReference type="Proteomes" id="UP000663203"/>
    </source>
</evidence>
<protein>
    <submittedName>
        <fullName evidence="6">IclR family transcriptional regulator</fullName>
    </submittedName>
</protein>
<evidence type="ECO:0000256" key="2">
    <source>
        <dbReference type="ARBA" id="ARBA00023125"/>
    </source>
</evidence>
<dbReference type="InterPro" id="IPR029016">
    <property type="entry name" value="GAF-like_dom_sf"/>
</dbReference>
<evidence type="ECO:0000313" key="6">
    <source>
        <dbReference type="EMBL" id="QSW97690.1"/>
    </source>
</evidence>
<dbReference type="PROSITE" id="PS51078">
    <property type="entry name" value="ICLR_ED"/>
    <property type="match status" value="1"/>
</dbReference>
<feature type="domain" description="IclR-ED" evidence="5">
    <location>
        <begin position="70"/>
        <end position="258"/>
    </location>
</feature>
<organism evidence="6 7">
    <name type="scientific">Haloterrigena alkaliphila</name>
    <dbReference type="NCBI Taxonomy" id="2816475"/>
    <lineage>
        <taxon>Archaea</taxon>
        <taxon>Methanobacteriati</taxon>
        <taxon>Methanobacteriota</taxon>
        <taxon>Stenosarchaea group</taxon>
        <taxon>Halobacteria</taxon>
        <taxon>Halobacteriales</taxon>
        <taxon>Natrialbaceae</taxon>
        <taxon>Haloterrigena</taxon>
    </lineage>
</organism>
<dbReference type="Pfam" id="PF01614">
    <property type="entry name" value="IclR_C"/>
    <property type="match status" value="1"/>
</dbReference>
<dbReference type="SUPFAM" id="SSF55781">
    <property type="entry name" value="GAF domain-like"/>
    <property type="match status" value="1"/>
</dbReference>